<evidence type="ECO:0000256" key="1">
    <source>
        <dbReference type="ARBA" id="ARBA00007905"/>
    </source>
</evidence>
<feature type="region of interest" description="Disordered" evidence="3">
    <location>
        <begin position="1"/>
        <end position="91"/>
    </location>
</feature>
<dbReference type="GO" id="GO:0016491">
    <property type="term" value="F:oxidoreductase activity"/>
    <property type="evidence" value="ECO:0007669"/>
    <property type="project" value="UniProtKB-KW"/>
</dbReference>
<dbReference type="PROSITE" id="PS00062">
    <property type="entry name" value="ALDOKETO_REDUCTASE_2"/>
    <property type="match status" value="1"/>
</dbReference>
<dbReference type="InterPro" id="IPR020471">
    <property type="entry name" value="AKR"/>
</dbReference>
<sequence>MSLASPKPSPTRYSMPGEALPPPGPGPPPPTTGGKGRSAGATHHATTTATPRDLAWRLPAPVTRLLAPPPPSHRRGAPPRPGVPAPTCLPRVARGHAPSALCGTGGAGAAGSCSVPPGGSARPQPLRMAAAGGGGALGCPALPLASGRSIPVLGLGTSHQGGYSHDAVVHALQKCGIRHIDTAKRYGCESLLQKAIKESGVKREDLWITTKLWHSDYGYENTTKACLESCERLGVEYLDLYLIHWPDTHIPGKSNREVRAETWRAMEELYEKGLCRSIGVSNFLISHLEQLKEDCVITPHVNQVEYHPFQRPQELVDYCRSRDIVFEGYCPLAKGEALTHPSIIQLAKKYDRTPAQICIRWSIQNGIVTIPKSTKAERVQENCKVFDFTIAEDDVEILNGMHDGRHVSWDPSLIV</sequence>
<dbReference type="InterPro" id="IPR036812">
    <property type="entry name" value="NAD(P)_OxRdtase_dom_sf"/>
</dbReference>
<dbReference type="Pfam" id="PF00248">
    <property type="entry name" value="Aldo_ket_red"/>
    <property type="match status" value="1"/>
</dbReference>
<dbReference type="SUPFAM" id="SSF51430">
    <property type="entry name" value="NAD(P)-linked oxidoreductase"/>
    <property type="match status" value="1"/>
</dbReference>
<proteinExistence type="inferred from homology"/>
<feature type="compositionally biased region" description="Pro residues" evidence="3">
    <location>
        <begin position="19"/>
        <end position="31"/>
    </location>
</feature>
<dbReference type="InterPro" id="IPR023210">
    <property type="entry name" value="NADP_OxRdtase_dom"/>
</dbReference>
<organism evidence="5 6">
    <name type="scientific">Otus sunia</name>
    <name type="common">Oriental scops-owl</name>
    <dbReference type="NCBI Taxonomy" id="257818"/>
    <lineage>
        <taxon>Eukaryota</taxon>
        <taxon>Metazoa</taxon>
        <taxon>Chordata</taxon>
        <taxon>Craniata</taxon>
        <taxon>Vertebrata</taxon>
        <taxon>Euteleostomi</taxon>
        <taxon>Archelosauria</taxon>
        <taxon>Archosauria</taxon>
        <taxon>Dinosauria</taxon>
        <taxon>Saurischia</taxon>
        <taxon>Theropoda</taxon>
        <taxon>Coelurosauria</taxon>
        <taxon>Aves</taxon>
        <taxon>Neognathae</taxon>
        <taxon>Neoaves</taxon>
        <taxon>Telluraves</taxon>
        <taxon>Strigiformes</taxon>
        <taxon>Strigidae</taxon>
        <taxon>Otus</taxon>
    </lineage>
</organism>
<reference evidence="5" key="2">
    <citation type="submission" date="2025-09" db="UniProtKB">
        <authorList>
            <consortium name="Ensembl"/>
        </authorList>
    </citation>
    <scope>IDENTIFICATION</scope>
</reference>
<name>A0A8C8B0C4_9STRI</name>
<evidence type="ECO:0000313" key="5">
    <source>
        <dbReference type="Ensembl" id="ENSOSUP00000012631.1"/>
    </source>
</evidence>
<keyword evidence="2" id="KW-0560">Oxidoreductase</keyword>
<dbReference type="CDD" id="cd19135">
    <property type="entry name" value="AKR_CeZK1290-like"/>
    <property type="match status" value="1"/>
</dbReference>
<dbReference type="PANTHER" id="PTHR43827:SF10">
    <property type="entry name" value="ZGC:110366"/>
    <property type="match status" value="1"/>
</dbReference>
<dbReference type="Gene3D" id="3.20.20.100">
    <property type="entry name" value="NADP-dependent oxidoreductase domain"/>
    <property type="match status" value="1"/>
</dbReference>
<dbReference type="Ensembl" id="ENSOSUT00000013062.1">
    <property type="protein sequence ID" value="ENSOSUP00000012631.1"/>
    <property type="gene ID" value="ENSOSUG00000009125.1"/>
</dbReference>
<protein>
    <recommendedName>
        <fullName evidence="4">NADP-dependent oxidoreductase domain-containing protein</fullName>
    </recommendedName>
</protein>
<dbReference type="Proteomes" id="UP000694552">
    <property type="component" value="Unplaced"/>
</dbReference>
<feature type="domain" description="NADP-dependent oxidoreductase" evidence="4">
    <location>
        <begin position="154"/>
        <end position="399"/>
    </location>
</feature>
<dbReference type="PANTHER" id="PTHR43827">
    <property type="entry name" value="2,5-DIKETO-D-GLUCONIC ACID REDUCTASE"/>
    <property type="match status" value="1"/>
</dbReference>
<evidence type="ECO:0000256" key="2">
    <source>
        <dbReference type="ARBA" id="ARBA00023002"/>
    </source>
</evidence>
<keyword evidence="6" id="KW-1185">Reference proteome</keyword>
<comment type="similarity">
    <text evidence="1">Belongs to the aldo/keto reductase family.</text>
</comment>
<dbReference type="InterPro" id="IPR018170">
    <property type="entry name" value="Aldo/ket_reductase_CS"/>
</dbReference>
<evidence type="ECO:0000259" key="4">
    <source>
        <dbReference type="Pfam" id="PF00248"/>
    </source>
</evidence>
<evidence type="ECO:0000256" key="3">
    <source>
        <dbReference type="SAM" id="MobiDB-lite"/>
    </source>
</evidence>
<feature type="compositionally biased region" description="Low complexity" evidence="3">
    <location>
        <begin position="41"/>
        <end position="50"/>
    </location>
</feature>
<dbReference type="AlphaFoldDB" id="A0A8C8B0C4"/>
<dbReference type="PRINTS" id="PR00069">
    <property type="entry name" value="ALDKETRDTASE"/>
</dbReference>
<dbReference type="FunFam" id="3.20.20.100:FF:000015">
    <property type="entry name" value="Oxidoreductase, aldo/keto reductase family"/>
    <property type="match status" value="1"/>
</dbReference>
<evidence type="ECO:0000313" key="6">
    <source>
        <dbReference type="Proteomes" id="UP000694552"/>
    </source>
</evidence>
<accession>A0A8C8B0C4</accession>
<reference evidence="5" key="1">
    <citation type="submission" date="2025-08" db="UniProtKB">
        <authorList>
            <consortium name="Ensembl"/>
        </authorList>
    </citation>
    <scope>IDENTIFICATION</scope>
</reference>